<keyword evidence="2" id="KW-0378">Hydrolase</keyword>
<dbReference type="Proteomes" id="UP000515947">
    <property type="component" value="Chromosome"/>
</dbReference>
<gene>
    <name evidence="2" type="ORF">H9L09_18605</name>
</gene>
<evidence type="ECO:0000259" key="1">
    <source>
        <dbReference type="Pfam" id="PF20469"/>
    </source>
</evidence>
<evidence type="ECO:0000313" key="2">
    <source>
        <dbReference type="EMBL" id="QNN52461.1"/>
    </source>
</evidence>
<accession>A0A7G9RA36</accession>
<sequence>MDGSVRAARPETVVLVEGVSDEVAVTTLARRRGRDLATEGVRVVAMGGATNIVRFLGRFGPDGAGTRLAGLCDLAEERFFRRGLVGAGLAGGRAAGDLDREGLAGLGFFVCVRDLEEELIRSLGAAAVLDVVAAQGELARFRILQQQPAHRQRPVEQQLRRFLGTHSGRKAQYARALVEALDPDAAPRPLERLLAHLRVRP</sequence>
<dbReference type="Pfam" id="PF20469">
    <property type="entry name" value="OLD-like_TOPRIM"/>
    <property type="match status" value="1"/>
</dbReference>
<reference evidence="2 3" key="1">
    <citation type="submission" date="2020-08" db="EMBL/GenBank/DDBJ databases">
        <title>Genome sequence of Nocardioides mesophilus KACC 16243T.</title>
        <authorList>
            <person name="Hyun D.-W."/>
            <person name="Bae J.-W."/>
        </authorList>
    </citation>
    <scope>NUCLEOTIDE SEQUENCE [LARGE SCALE GENOMIC DNA]</scope>
    <source>
        <strain evidence="2 3">KACC 16243</strain>
    </source>
</reference>
<keyword evidence="2" id="KW-0540">Nuclease</keyword>
<feature type="domain" description="OLD protein-like TOPRIM" evidence="1">
    <location>
        <begin position="12"/>
        <end position="56"/>
    </location>
</feature>
<name>A0A7G9RA36_9ACTN</name>
<keyword evidence="2" id="KW-0255">Endonuclease</keyword>
<dbReference type="GO" id="GO:0004519">
    <property type="term" value="F:endonuclease activity"/>
    <property type="evidence" value="ECO:0007669"/>
    <property type="project" value="UniProtKB-KW"/>
</dbReference>
<keyword evidence="3" id="KW-1185">Reference proteome</keyword>
<organism evidence="2 3">
    <name type="scientific">Nocardioides mesophilus</name>
    <dbReference type="NCBI Taxonomy" id="433659"/>
    <lineage>
        <taxon>Bacteria</taxon>
        <taxon>Bacillati</taxon>
        <taxon>Actinomycetota</taxon>
        <taxon>Actinomycetes</taxon>
        <taxon>Propionibacteriales</taxon>
        <taxon>Nocardioidaceae</taxon>
        <taxon>Nocardioides</taxon>
    </lineage>
</organism>
<dbReference type="KEGG" id="nmes:H9L09_18605"/>
<protein>
    <submittedName>
        <fullName evidence="2">ATP-dependent endonuclease</fullName>
    </submittedName>
</protein>
<evidence type="ECO:0000313" key="3">
    <source>
        <dbReference type="Proteomes" id="UP000515947"/>
    </source>
</evidence>
<dbReference type="EMBL" id="CP060713">
    <property type="protein sequence ID" value="QNN52461.1"/>
    <property type="molecule type" value="Genomic_DNA"/>
</dbReference>
<dbReference type="InterPro" id="IPR034139">
    <property type="entry name" value="TOPRIM_OLD"/>
</dbReference>
<proteinExistence type="predicted"/>
<dbReference type="AlphaFoldDB" id="A0A7G9RA36"/>
<dbReference type="RefSeq" id="WP_187578303.1">
    <property type="nucleotide sequence ID" value="NZ_CP060713.1"/>
</dbReference>